<dbReference type="InterPro" id="IPR023298">
    <property type="entry name" value="ATPase_P-typ_TM_dom_sf"/>
</dbReference>
<dbReference type="FunFam" id="3.40.1110.10:FF:000026">
    <property type="entry name" value="Cation-transporting ATPase"/>
    <property type="match status" value="1"/>
</dbReference>
<keyword evidence="10" id="KW-1278">Translocase</keyword>
<dbReference type="PROSITE" id="PS00154">
    <property type="entry name" value="ATPASE_E1_E2"/>
    <property type="match status" value="1"/>
</dbReference>
<dbReference type="CDD" id="cd07542">
    <property type="entry name" value="P-type_ATPase_cation"/>
    <property type="match status" value="1"/>
</dbReference>
<feature type="region of interest" description="Disordered" evidence="14">
    <location>
        <begin position="1429"/>
        <end position="1461"/>
    </location>
</feature>
<dbReference type="InterPro" id="IPR036412">
    <property type="entry name" value="HAD-like_sf"/>
</dbReference>
<evidence type="ECO:0000259" key="17">
    <source>
        <dbReference type="Pfam" id="PF00690"/>
    </source>
</evidence>
<protein>
    <submittedName>
        <fullName evidence="19">Putative cation-transporting ATPase 13A3</fullName>
    </submittedName>
</protein>
<feature type="transmembrane region" description="Helical" evidence="15">
    <location>
        <begin position="362"/>
        <end position="380"/>
    </location>
</feature>
<dbReference type="InterPro" id="IPR047821">
    <property type="entry name" value="P5B-type_ATPase"/>
</dbReference>
<evidence type="ECO:0000259" key="16">
    <source>
        <dbReference type="Pfam" id="PF00122"/>
    </source>
</evidence>
<keyword evidence="8" id="KW-0067">ATP-binding</keyword>
<dbReference type="SFLD" id="SFLDF00027">
    <property type="entry name" value="p-type_atpase"/>
    <property type="match status" value="1"/>
</dbReference>
<evidence type="ECO:0000256" key="5">
    <source>
        <dbReference type="ARBA" id="ARBA00022723"/>
    </source>
</evidence>
<dbReference type="NCBIfam" id="TIGR01494">
    <property type="entry name" value="ATPase_P-type"/>
    <property type="match status" value="2"/>
</dbReference>
<evidence type="ECO:0000256" key="10">
    <source>
        <dbReference type="ARBA" id="ARBA00022967"/>
    </source>
</evidence>
<dbReference type="FunFam" id="1.20.1110.10:FF:000023">
    <property type="entry name" value="Cation-transporting ATPase"/>
    <property type="match status" value="1"/>
</dbReference>
<keyword evidence="7" id="KW-0967">Endosome</keyword>
<dbReference type="GO" id="GO:0046872">
    <property type="term" value="F:metal ion binding"/>
    <property type="evidence" value="ECO:0007669"/>
    <property type="project" value="UniProtKB-KW"/>
</dbReference>
<dbReference type="NCBIfam" id="TIGR01657">
    <property type="entry name" value="P-ATPase-V"/>
    <property type="match status" value="1"/>
</dbReference>
<dbReference type="InterPro" id="IPR059000">
    <property type="entry name" value="ATPase_P-type_domA"/>
</dbReference>
<dbReference type="FunCoup" id="K1S0Q5">
    <property type="interactions" value="80"/>
</dbReference>
<evidence type="ECO:0000256" key="7">
    <source>
        <dbReference type="ARBA" id="ARBA00022753"/>
    </source>
</evidence>
<dbReference type="PANTHER" id="PTHR45630:SF8">
    <property type="entry name" value="CATION-TRANSPORTING ATPASE"/>
    <property type="match status" value="1"/>
</dbReference>
<comment type="similarity">
    <text evidence="2">Belongs to the cation transport ATPase (P-type) (TC 3.A.3) family. Type V subfamily.</text>
</comment>
<dbReference type="SUPFAM" id="SSF81665">
    <property type="entry name" value="Calcium ATPase, transmembrane domain M"/>
    <property type="match status" value="1"/>
</dbReference>
<dbReference type="SUPFAM" id="SSF81660">
    <property type="entry name" value="Metal cation-transporting ATPase, ATP-binding domain N"/>
    <property type="match status" value="1"/>
</dbReference>
<dbReference type="GO" id="GO:0006874">
    <property type="term" value="P:intracellular calcium ion homeostasis"/>
    <property type="evidence" value="ECO:0007669"/>
    <property type="project" value="TreeGrafter"/>
</dbReference>
<dbReference type="GO" id="GO:0015662">
    <property type="term" value="F:P-type ion transporter activity"/>
    <property type="evidence" value="ECO:0007669"/>
    <property type="project" value="InterPro"/>
</dbReference>
<reference evidence="19" key="1">
    <citation type="journal article" date="2012" name="Nature">
        <title>The oyster genome reveals stress adaptation and complexity of shell formation.</title>
        <authorList>
            <person name="Zhang G."/>
            <person name="Fang X."/>
            <person name="Guo X."/>
            <person name="Li L."/>
            <person name="Luo R."/>
            <person name="Xu F."/>
            <person name="Yang P."/>
            <person name="Zhang L."/>
            <person name="Wang X."/>
            <person name="Qi H."/>
            <person name="Xiong Z."/>
            <person name="Que H."/>
            <person name="Xie Y."/>
            <person name="Holland P.W."/>
            <person name="Paps J."/>
            <person name="Zhu Y."/>
            <person name="Wu F."/>
            <person name="Chen Y."/>
            <person name="Wang J."/>
            <person name="Peng C."/>
            <person name="Meng J."/>
            <person name="Yang L."/>
            <person name="Liu J."/>
            <person name="Wen B."/>
            <person name="Zhang N."/>
            <person name="Huang Z."/>
            <person name="Zhu Q."/>
            <person name="Feng Y."/>
            <person name="Mount A."/>
            <person name="Hedgecock D."/>
            <person name="Xu Z."/>
            <person name="Liu Y."/>
            <person name="Domazet-Loso T."/>
            <person name="Du Y."/>
            <person name="Sun X."/>
            <person name="Zhang S."/>
            <person name="Liu B."/>
            <person name="Cheng P."/>
            <person name="Jiang X."/>
            <person name="Li J."/>
            <person name="Fan D."/>
            <person name="Wang W."/>
            <person name="Fu W."/>
            <person name="Wang T."/>
            <person name="Wang B."/>
            <person name="Zhang J."/>
            <person name="Peng Z."/>
            <person name="Li Y."/>
            <person name="Li N."/>
            <person name="Wang J."/>
            <person name="Chen M."/>
            <person name="He Y."/>
            <person name="Tan F."/>
            <person name="Song X."/>
            <person name="Zheng Q."/>
            <person name="Huang R."/>
            <person name="Yang H."/>
            <person name="Du X."/>
            <person name="Chen L."/>
            <person name="Yang M."/>
            <person name="Gaffney P.M."/>
            <person name="Wang S."/>
            <person name="Luo L."/>
            <person name="She Z."/>
            <person name="Ming Y."/>
            <person name="Huang W."/>
            <person name="Zhang S."/>
            <person name="Huang B."/>
            <person name="Zhang Y."/>
            <person name="Qu T."/>
            <person name="Ni P."/>
            <person name="Miao G."/>
            <person name="Wang J."/>
            <person name="Wang Q."/>
            <person name="Steinberg C.E."/>
            <person name="Wang H."/>
            <person name="Li N."/>
            <person name="Qian L."/>
            <person name="Zhang G."/>
            <person name="Li Y."/>
            <person name="Yang H."/>
            <person name="Liu X."/>
            <person name="Wang J."/>
            <person name="Yin Y."/>
            <person name="Wang J."/>
        </authorList>
    </citation>
    <scope>NUCLEOTIDE SEQUENCE [LARGE SCALE GENOMIC DNA]</scope>
    <source>
        <strain evidence="19">05x7-T-G4-1.051#20</strain>
    </source>
</reference>
<evidence type="ECO:0000256" key="9">
    <source>
        <dbReference type="ARBA" id="ARBA00022842"/>
    </source>
</evidence>
<dbReference type="Pfam" id="PF00122">
    <property type="entry name" value="E1-E2_ATPase"/>
    <property type="match status" value="1"/>
</dbReference>
<dbReference type="SFLD" id="SFLDG00002">
    <property type="entry name" value="C1.7:_P-type_atpase_like"/>
    <property type="match status" value="1"/>
</dbReference>
<dbReference type="SUPFAM" id="SSF56784">
    <property type="entry name" value="HAD-like"/>
    <property type="match status" value="1"/>
</dbReference>
<dbReference type="GO" id="GO:0031902">
    <property type="term" value="C:late endosome membrane"/>
    <property type="evidence" value="ECO:0007669"/>
    <property type="project" value="UniProtKB-SubCell"/>
</dbReference>
<dbReference type="SUPFAM" id="SSF81653">
    <property type="entry name" value="Calcium ATPase, transduction domain A"/>
    <property type="match status" value="1"/>
</dbReference>
<dbReference type="Pfam" id="PF13246">
    <property type="entry name" value="Cation_ATPase"/>
    <property type="match status" value="1"/>
</dbReference>
<feature type="domain" description="Cation-transporting P-type ATPase N-terminal" evidence="17">
    <location>
        <begin position="304"/>
        <end position="354"/>
    </location>
</feature>
<dbReference type="Gene3D" id="2.70.150.10">
    <property type="entry name" value="Calcium-transporting ATPase, cytoplasmic transduction domain A"/>
    <property type="match status" value="1"/>
</dbReference>
<dbReference type="SFLD" id="SFLDS00003">
    <property type="entry name" value="Haloacid_Dehalogenase"/>
    <property type="match status" value="1"/>
</dbReference>
<evidence type="ECO:0000256" key="14">
    <source>
        <dbReference type="SAM" id="MobiDB-lite"/>
    </source>
</evidence>
<accession>K1S0Q5</accession>
<dbReference type="PRINTS" id="PR00121">
    <property type="entry name" value="NAKATPASE"/>
</dbReference>
<feature type="domain" description="P-type ATPase A" evidence="16">
    <location>
        <begin position="399"/>
        <end position="526"/>
    </location>
</feature>
<keyword evidence="3" id="KW-0597">Phosphoprotein</keyword>
<dbReference type="InterPro" id="IPR008250">
    <property type="entry name" value="ATPase_P-typ_transduc_dom_A_sf"/>
</dbReference>
<gene>
    <name evidence="19" type="ORF">CGI_10026516</name>
</gene>
<feature type="transmembrane region" description="Helical" evidence="15">
    <location>
        <begin position="572"/>
        <end position="599"/>
    </location>
</feature>
<proteinExistence type="inferred from homology"/>
<evidence type="ECO:0000256" key="3">
    <source>
        <dbReference type="ARBA" id="ARBA00022553"/>
    </source>
</evidence>
<feature type="transmembrane region" description="Helical" evidence="15">
    <location>
        <begin position="1155"/>
        <end position="1176"/>
    </location>
</feature>
<dbReference type="GO" id="GO:0005524">
    <property type="term" value="F:ATP binding"/>
    <property type="evidence" value="ECO:0007669"/>
    <property type="project" value="UniProtKB-KW"/>
</dbReference>
<dbReference type="Gene3D" id="3.40.1110.10">
    <property type="entry name" value="Calcium-transporting ATPase, cytoplasmic domain N"/>
    <property type="match status" value="1"/>
</dbReference>
<evidence type="ECO:0000259" key="18">
    <source>
        <dbReference type="Pfam" id="PF20700"/>
    </source>
</evidence>
<dbReference type="Pfam" id="PF00690">
    <property type="entry name" value="Cation_ATPase_N"/>
    <property type="match status" value="1"/>
</dbReference>
<evidence type="ECO:0000256" key="8">
    <source>
        <dbReference type="ARBA" id="ARBA00022840"/>
    </source>
</evidence>
<comment type="subcellular location">
    <subcellularLocation>
        <location evidence="1">Late endosome membrane</location>
        <topology evidence="1">Multi-pass membrane protein</topology>
    </subcellularLocation>
</comment>
<dbReference type="InterPro" id="IPR018303">
    <property type="entry name" value="ATPase_P-typ_P_site"/>
</dbReference>
<dbReference type="GO" id="GO:0015203">
    <property type="term" value="F:polyamine transmembrane transporter activity"/>
    <property type="evidence" value="ECO:0007669"/>
    <property type="project" value="TreeGrafter"/>
</dbReference>
<keyword evidence="5" id="KW-0479">Metal-binding</keyword>
<dbReference type="InterPro" id="IPR006544">
    <property type="entry name" value="P-type_TPase_V"/>
</dbReference>
<dbReference type="PRINTS" id="PR00119">
    <property type="entry name" value="CATATPASE"/>
</dbReference>
<keyword evidence="6" id="KW-0547">Nucleotide-binding</keyword>
<name>K1S0Q5_MAGGI</name>
<dbReference type="InterPro" id="IPR004014">
    <property type="entry name" value="ATPase_P-typ_cation-transptr_N"/>
</dbReference>
<dbReference type="GO" id="GO:0016887">
    <property type="term" value="F:ATP hydrolysis activity"/>
    <property type="evidence" value="ECO:0007669"/>
    <property type="project" value="InterPro"/>
</dbReference>
<evidence type="ECO:0000313" key="19">
    <source>
        <dbReference type="EMBL" id="EKC40831.1"/>
    </source>
</evidence>
<dbReference type="InterPro" id="IPR049012">
    <property type="entry name" value="Mutator_transp_dom"/>
</dbReference>
<dbReference type="InParanoid" id="K1S0Q5"/>
<feature type="transmembrane region" description="Helical" evidence="15">
    <location>
        <begin position="1045"/>
        <end position="1068"/>
    </location>
</feature>
<evidence type="ECO:0000256" key="11">
    <source>
        <dbReference type="ARBA" id="ARBA00022989"/>
    </source>
</evidence>
<feature type="transmembrane region" description="Helical" evidence="15">
    <location>
        <begin position="540"/>
        <end position="560"/>
    </location>
</feature>
<feature type="transmembrane region" description="Helical" evidence="15">
    <location>
        <begin position="1249"/>
        <end position="1270"/>
    </location>
</feature>
<evidence type="ECO:0000256" key="1">
    <source>
        <dbReference type="ARBA" id="ARBA00004107"/>
    </source>
</evidence>
<feature type="compositionally biased region" description="Basic and acidic residues" evidence="14">
    <location>
        <begin position="1449"/>
        <end position="1461"/>
    </location>
</feature>
<dbReference type="InterPro" id="IPR044492">
    <property type="entry name" value="P_typ_ATPase_HD_dom"/>
</dbReference>
<dbReference type="Gene3D" id="3.40.50.1000">
    <property type="entry name" value="HAD superfamily/HAD-like"/>
    <property type="match status" value="1"/>
</dbReference>
<keyword evidence="9" id="KW-0460">Magnesium</keyword>
<sequence length="1461" mass="162807">MKDAVGVLPAGITGHLVFRCYSCYRYVRTAMGKVHRAHYQNRGPPVFDVNSKLATAIHHSGIGPTQANNFLTTLNLPFVSSFLFQKRSQEVSDTFQKVAQSSIDMALQKEVEMTIYDCNSVASAPDIHIPGIVASADGAYQKRGSGKCHNSLSGNATTMCARLRDKDVARKRDVCKTKKFKLRRLQLKSDRGLETRSAEVREGDTYSSDIMDGTKELDTRRIPEIGTEPKFVYFDVETTGLGEKYAAHDALEDSKMLQKLVMPDENLMRYFTVKKVKYCWNNETQEFEKLKGLEDNMSCSQFHMLQGLSVAEQCRRRVTYGANSIAVHVKPILYLLFKEALSPFYVFQAFSASVWFSDEYEIYASCIVFLSSLSIIVSIYQTRKMQRALRNTIQSSTLVSVCRENDEFVEIHSDDLVPGDIIEIPRRGCVMQCDAVLLTGNCIVNESMLTGESVPITKTPLPNPAGPTTNQSDHSDMKFNMKDHAKHVLFCGTEVIQTRFYGNQKVKAVVIRTGFSTSKGELVRSIMYPKPADFKFERDTYIFVGVLAIIAGMGFIYTIVLEVHNGEDVSDIILHALDIITIAVPPALPAALTVGIVFAQRRLKNHEIYCISPRSINVCGGINAVCFDKTGTLTEDGLMMQGVIPTSNISFCEEVLDPSLLQPSPLLVGMATCHSLTIIDNNIAGDPLDVIMFNSLGWMLEEPGEEGSRFDMMVPTVVYPGSSSPLRSKDELQYGVIRQFTFSSGLQRMSVVSRKLNGQNFELYTKGAPEMIASLCKPETVPPDFQEKLMSFTKHGYRVIAMAWKELPPKINYVKVQRIPREQVEKNLNFVGLIVMENKLKPETTPVIKELREANIRCIMVTGDNLLTAISVARECRMVDAADQIILVEAAVAKDNKPALNFVYADDKTKPVEEVKGGGSGSLIQIEELDQVFHFAVEGKSWSVLQQHYPEILDKIAVKGTVFARMSPEQKGQLVELLQNLGYYVGMCGDGANDCGALKMAHAGISLSEAEASVASPFTSKVPNIECVPNVIRQGRAALVTSYGIFKYMACYSLTQFVSVSILYYISASLTDPEFLYIDLFLLSTLSITFGRTHPYPELAKEPPPISLTNIFPIMSLVLQMIIQAAAQTFCFLHIKAQPWFEPFEENPDDDYWSYENTAVFSISTYQYIILAITFAKGYPYRKNMFTNFWFLANVIVCFLTTVWVTIYPEPEGFKNLMEASQILSISQQLLFKLCKIKLRPPEQVSYRLLYLGIAAANFLLSVLIETYLLDNPYLRSKFSRFVDHCFHHTEVKYKTIEREITENPDWPPIESSPGGMANGYTRLVSISSNHDGSLYCLSDSESDVKSLVSVSSSKIAPPNQQLTNVGKFSVNQGSLPCIANGEPNDAPGPVKTSQKVRTLSESDANGKLGFVPGNEDSILSDEITSLAHARSRDQMSNSSNAIPLLDPPPDRKKVLDPKNS</sequence>
<comment type="catalytic activity">
    <reaction evidence="13">
        <text>ATP + H2O = ADP + phosphate + H(+)</text>
        <dbReference type="Rhea" id="RHEA:13065"/>
        <dbReference type="ChEBI" id="CHEBI:15377"/>
        <dbReference type="ChEBI" id="CHEBI:15378"/>
        <dbReference type="ChEBI" id="CHEBI:30616"/>
        <dbReference type="ChEBI" id="CHEBI:43474"/>
        <dbReference type="ChEBI" id="CHEBI:456216"/>
    </reaction>
</comment>
<dbReference type="InterPro" id="IPR023299">
    <property type="entry name" value="ATPase_P-typ_cyto_dom_N"/>
</dbReference>
<evidence type="ECO:0000256" key="15">
    <source>
        <dbReference type="SAM" id="Phobius"/>
    </source>
</evidence>
<organism evidence="19">
    <name type="scientific">Magallana gigas</name>
    <name type="common">Pacific oyster</name>
    <name type="synonym">Crassostrea gigas</name>
    <dbReference type="NCBI Taxonomy" id="29159"/>
    <lineage>
        <taxon>Eukaryota</taxon>
        <taxon>Metazoa</taxon>
        <taxon>Spiralia</taxon>
        <taxon>Lophotrochozoa</taxon>
        <taxon>Mollusca</taxon>
        <taxon>Bivalvia</taxon>
        <taxon>Autobranchia</taxon>
        <taxon>Pteriomorphia</taxon>
        <taxon>Ostreida</taxon>
        <taxon>Ostreoidea</taxon>
        <taxon>Ostreidae</taxon>
        <taxon>Magallana</taxon>
    </lineage>
</organism>
<dbReference type="HOGENOM" id="CLU_001828_0_0_1"/>
<evidence type="ECO:0000256" key="13">
    <source>
        <dbReference type="ARBA" id="ARBA00049360"/>
    </source>
</evidence>
<dbReference type="GO" id="GO:0019829">
    <property type="term" value="F:ATPase-coupled monoatomic cation transmembrane transporter activity"/>
    <property type="evidence" value="ECO:0007669"/>
    <property type="project" value="InterPro"/>
</dbReference>
<keyword evidence="11 15" id="KW-1133">Transmembrane helix</keyword>
<feature type="domain" description="Mutator-like transposase" evidence="18">
    <location>
        <begin position="8"/>
        <end position="158"/>
    </location>
</feature>
<evidence type="ECO:0000256" key="4">
    <source>
        <dbReference type="ARBA" id="ARBA00022692"/>
    </source>
</evidence>
<evidence type="ECO:0000256" key="2">
    <source>
        <dbReference type="ARBA" id="ARBA00006000"/>
    </source>
</evidence>
<keyword evidence="4 15" id="KW-0812">Transmembrane</keyword>
<keyword evidence="12 15" id="KW-0472">Membrane</keyword>
<dbReference type="Pfam" id="PF20700">
    <property type="entry name" value="Mutator"/>
    <property type="match status" value="1"/>
</dbReference>
<dbReference type="EMBL" id="JH818113">
    <property type="protein sequence ID" value="EKC40831.1"/>
    <property type="molecule type" value="Genomic_DNA"/>
</dbReference>
<dbReference type="PANTHER" id="PTHR45630">
    <property type="entry name" value="CATION-TRANSPORTING ATPASE-RELATED"/>
    <property type="match status" value="1"/>
</dbReference>
<feature type="transmembrane region" description="Helical" evidence="15">
    <location>
        <begin position="1188"/>
        <end position="1208"/>
    </location>
</feature>
<dbReference type="InterPro" id="IPR001757">
    <property type="entry name" value="P_typ_ATPase"/>
</dbReference>
<evidence type="ECO:0000256" key="12">
    <source>
        <dbReference type="ARBA" id="ARBA00023136"/>
    </source>
</evidence>
<dbReference type="FunFam" id="3.40.50.1000:FF:000045">
    <property type="entry name" value="Cation-transporting ATPase"/>
    <property type="match status" value="1"/>
</dbReference>
<dbReference type="InterPro" id="IPR023214">
    <property type="entry name" value="HAD_sf"/>
</dbReference>
<evidence type="ECO:0000256" key="6">
    <source>
        <dbReference type="ARBA" id="ARBA00022741"/>
    </source>
</evidence>
<feature type="transmembrane region" description="Helical" evidence="15">
    <location>
        <begin position="332"/>
        <end position="356"/>
    </location>
</feature>